<feature type="domain" description="SOCS box" evidence="1">
    <location>
        <begin position="157"/>
        <end position="201"/>
    </location>
</feature>
<keyword evidence="3" id="KW-1185">Reference proteome</keyword>
<organism evidence="2 3">
    <name type="scientific">Trichonephila clavipes</name>
    <name type="common">Golden silk orbweaver</name>
    <name type="synonym">Nephila clavipes</name>
    <dbReference type="NCBI Taxonomy" id="2585209"/>
    <lineage>
        <taxon>Eukaryota</taxon>
        <taxon>Metazoa</taxon>
        <taxon>Ecdysozoa</taxon>
        <taxon>Arthropoda</taxon>
        <taxon>Chelicerata</taxon>
        <taxon>Arachnida</taxon>
        <taxon>Araneae</taxon>
        <taxon>Araneomorphae</taxon>
        <taxon>Entelegynae</taxon>
        <taxon>Araneoidea</taxon>
        <taxon>Nephilidae</taxon>
        <taxon>Trichonephila</taxon>
    </lineage>
</organism>
<evidence type="ECO:0000313" key="3">
    <source>
        <dbReference type="Proteomes" id="UP000887159"/>
    </source>
</evidence>
<dbReference type="PROSITE" id="PS50225">
    <property type="entry name" value="SOCS"/>
    <property type="match status" value="1"/>
</dbReference>
<comment type="caution">
    <text evidence="2">The sequence shown here is derived from an EMBL/GenBank/DDBJ whole genome shotgun (WGS) entry which is preliminary data.</text>
</comment>
<dbReference type="AlphaFoldDB" id="A0A8X6SNT7"/>
<sequence length="201" mass="23556">MTNIDFYLQHSRLSNHIWFEGDSFVDACLYYKSLSPIETVLSFYNPSRFSQRQLRHNYRVVTNMMCLFNNELLRPLDLGMLSAERYFLLVQMMKILLQSPWPSASESVKLIWSSVPDSLISFNELKRYYGAVLDSEVLNNIYDFYSEAIGSKTSYCQPRSLKHLSKCTVRSVMEMNGQLCPKNIEALFIPREVRTYLKLQE</sequence>
<reference evidence="2" key="1">
    <citation type="submission" date="2020-08" db="EMBL/GenBank/DDBJ databases">
        <title>Multicomponent nature underlies the extraordinary mechanical properties of spider dragline silk.</title>
        <authorList>
            <person name="Kono N."/>
            <person name="Nakamura H."/>
            <person name="Mori M."/>
            <person name="Yoshida Y."/>
            <person name="Ohtoshi R."/>
            <person name="Malay A.D."/>
            <person name="Moran D.A.P."/>
            <person name="Tomita M."/>
            <person name="Numata K."/>
            <person name="Arakawa K."/>
        </authorList>
    </citation>
    <scope>NUCLEOTIDE SEQUENCE</scope>
</reference>
<protein>
    <submittedName>
        <fullName evidence="2">SOCS box domain-containing protein</fullName>
    </submittedName>
</protein>
<proteinExistence type="predicted"/>
<dbReference type="EMBL" id="BMAU01021308">
    <property type="protein sequence ID" value="GFY11751.1"/>
    <property type="molecule type" value="Genomic_DNA"/>
</dbReference>
<dbReference type="SMART" id="SM00969">
    <property type="entry name" value="SOCS_box"/>
    <property type="match status" value="1"/>
</dbReference>
<evidence type="ECO:0000259" key="1">
    <source>
        <dbReference type="PROSITE" id="PS50225"/>
    </source>
</evidence>
<dbReference type="InterPro" id="IPR001496">
    <property type="entry name" value="SOCS_box"/>
</dbReference>
<accession>A0A8X6SNT7</accession>
<gene>
    <name evidence="2" type="primary">AVEN_73428_1</name>
    <name evidence="2" type="ORF">TNCV_1529431</name>
</gene>
<dbReference type="CDD" id="cd03716">
    <property type="entry name" value="SOCS_ASB_like"/>
    <property type="match status" value="1"/>
</dbReference>
<dbReference type="Proteomes" id="UP000887159">
    <property type="component" value="Unassembled WGS sequence"/>
</dbReference>
<evidence type="ECO:0000313" key="2">
    <source>
        <dbReference type="EMBL" id="GFY11751.1"/>
    </source>
</evidence>
<dbReference type="Pfam" id="PF07525">
    <property type="entry name" value="SOCS_box"/>
    <property type="match status" value="1"/>
</dbReference>
<name>A0A8X6SNT7_TRICX</name>